<evidence type="ECO:0000256" key="3">
    <source>
        <dbReference type="ARBA" id="ARBA00022737"/>
    </source>
</evidence>
<dbReference type="CDD" id="cd03360">
    <property type="entry name" value="LbH_AT_putative"/>
    <property type="match status" value="1"/>
</dbReference>
<dbReference type="InterPro" id="IPR020019">
    <property type="entry name" value="AcTrfase_PglD-like"/>
</dbReference>
<evidence type="ECO:0000313" key="7">
    <source>
        <dbReference type="EMBL" id="OAN55001.1"/>
    </source>
</evidence>
<accession>A0A178MWA9</accession>
<feature type="domain" description="PglD N-terminal" evidence="6">
    <location>
        <begin position="2"/>
        <end position="80"/>
    </location>
</feature>
<keyword evidence="3" id="KW-0677">Repeat</keyword>
<dbReference type="GO" id="GO:0016740">
    <property type="term" value="F:transferase activity"/>
    <property type="evidence" value="ECO:0007669"/>
    <property type="project" value="UniProtKB-KW"/>
</dbReference>
<dbReference type="SUPFAM" id="SSF51161">
    <property type="entry name" value="Trimeric LpxA-like enzymes"/>
    <property type="match status" value="1"/>
</dbReference>
<keyword evidence="2 7" id="KW-0808">Transferase</keyword>
<comment type="caution">
    <text evidence="7">The sequence shown here is derived from an EMBL/GenBank/DDBJ whole genome shotgun (WGS) entry which is preliminary data.</text>
</comment>
<dbReference type="PROSITE" id="PS00101">
    <property type="entry name" value="HEXAPEP_TRANSFERASES"/>
    <property type="match status" value="1"/>
</dbReference>
<proteinExistence type="inferred from homology"/>
<dbReference type="AlphaFoldDB" id="A0A178MWA9"/>
<evidence type="ECO:0000256" key="5">
    <source>
        <dbReference type="PIRSR" id="PIRSR620019-2"/>
    </source>
</evidence>
<evidence type="ECO:0000313" key="8">
    <source>
        <dbReference type="Proteomes" id="UP000078543"/>
    </source>
</evidence>
<feature type="active site" description="Proton acceptor" evidence="4">
    <location>
        <position position="138"/>
    </location>
</feature>
<dbReference type="EMBL" id="LWQU01000104">
    <property type="protein sequence ID" value="OAN55001.1"/>
    <property type="molecule type" value="Genomic_DNA"/>
</dbReference>
<organism evidence="7 8">
    <name type="scientific">Magnetospirillum moscoviense</name>
    <dbReference type="NCBI Taxonomy" id="1437059"/>
    <lineage>
        <taxon>Bacteria</taxon>
        <taxon>Pseudomonadati</taxon>
        <taxon>Pseudomonadota</taxon>
        <taxon>Alphaproteobacteria</taxon>
        <taxon>Rhodospirillales</taxon>
        <taxon>Rhodospirillaceae</taxon>
        <taxon>Magnetospirillum</taxon>
    </lineage>
</organism>
<gene>
    <name evidence="7" type="ORF">A6A05_00125</name>
</gene>
<dbReference type="OrthoDB" id="9815592at2"/>
<keyword evidence="8" id="KW-1185">Reference proteome</keyword>
<protein>
    <submittedName>
        <fullName evidence="7">Sugar acetyltransferase</fullName>
    </submittedName>
</protein>
<dbReference type="Proteomes" id="UP000078543">
    <property type="component" value="Unassembled WGS sequence"/>
</dbReference>
<dbReference type="InterPro" id="IPR050179">
    <property type="entry name" value="Trans_hexapeptide_repeat"/>
</dbReference>
<dbReference type="InterPro" id="IPR041561">
    <property type="entry name" value="PglD_N"/>
</dbReference>
<feature type="binding site" evidence="5">
    <location>
        <position position="147"/>
    </location>
    <ligand>
        <name>acetyl-CoA</name>
        <dbReference type="ChEBI" id="CHEBI:57288"/>
    </ligand>
</feature>
<dbReference type="Gene3D" id="2.160.10.10">
    <property type="entry name" value="Hexapeptide repeat proteins"/>
    <property type="match status" value="1"/>
</dbReference>
<evidence type="ECO:0000256" key="4">
    <source>
        <dbReference type="PIRSR" id="PIRSR620019-1"/>
    </source>
</evidence>
<name>A0A178MWA9_9PROT</name>
<sequence length="214" mass="21382">MQVFVIGAGGHAKVVIDALRRAGTTVDGLVDADPGRVGSTVLGVPVLGGDEALERCDRQRTRVVNGIGAVGPADLRAKVFAAYRARGFVFATLVDPSAVVGGGVVLDEGAQILAGAVVQTGCRVGCDAIVNTRAAIDHDCHVGAHAHIAPGAVLSGDVRIGERTLVGTGATVIQGIRIGSGALVAAGAVVICDVADGARVAGNPARPIGDEDCR</sequence>
<dbReference type="PANTHER" id="PTHR43300:SF7">
    <property type="entry name" value="UDP-N-ACETYLBACILLOSAMINE N-ACETYLTRANSFERASE"/>
    <property type="match status" value="1"/>
</dbReference>
<comment type="similarity">
    <text evidence="1">Belongs to the transferase hexapeptide repeat family.</text>
</comment>
<evidence type="ECO:0000259" key="6">
    <source>
        <dbReference type="Pfam" id="PF17836"/>
    </source>
</evidence>
<evidence type="ECO:0000256" key="1">
    <source>
        <dbReference type="ARBA" id="ARBA00007274"/>
    </source>
</evidence>
<dbReference type="InterPro" id="IPR011004">
    <property type="entry name" value="Trimer_LpxA-like_sf"/>
</dbReference>
<evidence type="ECO:0000256" key="2">
    <source>
        <dbReference type="ARBA" id="ARBA00022679"/>
    </source>
</evidence>
<feature type="site" description="Increases basicity of active site His" evidence="4">
    <location>
        <position position="139"/>
    </location>
</feature>
<dbReference type="Gene3D" id="3.40.50.20">
    <property type="match status" value="1"/>
</dbReference>
<dbReference type="Pfam" id="PF17836">
    <property type="entry name" value="PglD_N"/>
    <property type="match status" value="1"/>
</dbReference>
<feature type="binding site" evidence="5">
    <location>
        <position position="71"/>
    </location>
    <ligand>
        <name>substrate</name>
    </ligand>
</feature>
<dbReference type="STRING" id="1437059.A6A05_00125"/>
<dbReference type="RefSeq" id="WP_082910707.1">
    <property type="nucleotide sequence ID" value="NZ_LWQU01000104.1"/>
</dbReference>
<dbReference type="PANTHER" id="PTHR43300">
    <property type="entry name" value="ACETYLTRANSFERASE"/>
    <property type="match status" value="1"/>
</dbReference>
<dbReference type="NCBIfam" id="TIGR03570">
    <property type="entry name" value="NeuD_NnaD"/>
    <property type="match status" value="1"/>
</dbReference>
<dbReference type="InterPro" id="IPR018357">
    <property type="entry name" value="Hexapep_transf_CS"/>
</dbReference>
<reference evidence="7 8" key="1">
    <citation type="submission" date="2016-04" db="EMBL/GenBank/DDBJ databases">
        <title>Draft genome sequence of freshwater magnetotactic bacteria Magnetospirillum marisnigri SP-1 and Magnetospirillum moscoviense BB-1.</title>
        <authorList>
            <person name="Koziaeva V."/>
            <person name="Dziuba M.V."/>
            <person name="Ivanov T.M."/>
            <person name="Kuznetsov B."/>
            <person name="Grouzdev D.S."/>
        </authorList>
    </citation>
    <scope>NUCLEOTIDE SEQUENCE [LARGE SCALE GENOMIC DNA]</scope>
    <source>
        <strain evidence="7 8">BB-1</strain>
    </source>
</reference>